<evidence type="ECO:0000313" key="1">
    <source>
        <dbReference type="EMBL" id="MEZ7195394.1"/>
    </source>
</evidence>
<accession>A0ABV4JXE9</accession>
<dbReference type="RefSeq" id="WP_371384945.1">
    <property type="nucleotide sequence ID" value="NZ_JBGLYH010000002.1"/>
</dbReference>
<organism evidence="1 2">
    <name type="scientific">Pseudodesulfovibrio karagichevae</name>
    <dbReference type="NCBI Taxonomy" id="3239305"/>
    <lineage>
        <taxon>Bacteria</taxon>
        <taxon>Pseudomonadati</taxon>
        <taxon>Thermodesulfobacteriota</taxon>
        <taxon>Desulfovibrionia</taxon>
        <taxon>Desulfovibrionales</taxon>
        <taxon>Desulfovibrionaceae</taxon>
    </lineage>
</organism>
<gene>
    <name evidence="1" type="ORF">AB6M95_01420</name>
</gene>
<name>A0ABV4JXE9_9BACT</name>
<comment type="caution">
    <text evidence="1">The sequence shown here is derived from an EMBL/GenBank/DDBJ whole genome shotgun (WGS) entry which is preliminary data.</text>
</comment>
<sequence length="92" mass="10380">MSVTLTPICADPVVAILRAGPEHSRYGDPFEVVATVLIRGHVAHLSGMLGQWRREYRREAVRLIHGLGARSMEWERIGDGRTRPKRFMTGRA</sequence>
<dbReference type="Proteomes" id="UP001568698">
    <property type="component" value="Unassembled WGS sequence"/>
</dbReference>
<keyword evidence="2" id="KW-1185">Reference proteome</keyword>
<reference evidence="1 2" key="1">
    <citation type="submission" date="2024-08" db="EMBL/GenBank/DDBJ databases">
        <title>Sulfate-reducing bacteria isolated from formation water of the oil field in Kazakhstan and description of Pseudodesulfovibrio sp.</title>
        <authorList>
            <person name="Bidzhieva S.K."/>
            <person name="Tourova T.P."/>
            <person name="Grouzdev D.S."/>
            <person name="Beletsky A.V."/>
            <person name="Sokolova D.S."/>
            <person name="Samigullina S.R."/>
            <person name="Poltaraus A.B."/>
            <person name="Avtukh A.N."/>
            <person name="Tereshina V.M."/>
            <person name="Zhaparov N.S."/>
            <person name="Mardanov A.V."/>
            <person name="Nazina T.N."/>
        </authorList>
    </citation>
    <scope>NUCLEOTIDE SEQUENCE [LARGE SCALE GENOMIC DNA]</scope>
    <source>
        <strain evidence="1 2">9FUS</strain>
    </source>
</reference>
<protein>
    <submittedName>
        <fullName evidence="1">Uncharacterized protein</fullName>
    </submittedName>
</protein>
<proteinExistence type="predicted"/>
<evidence type="ECO:0000313" key="2">
    <source>
        <dbReference type="Proteomes" id="UP001568698"/>
    </source>
</evidence>
<dbReference type="EMBL" id="JBGLYH010000002">
    <property type="protein sequence ID" value="MEZ7195394.1"/>
    <property type="molecule type" value="Genomic_DNA"/>
</dbReference>